<dbReference type="InterPro" id="IPR018483">
    <property type="entry name" value="Carb_kinase_FGGY_CS"/>
</dbReference>
<dbReference type="InterPro" id="IPR018485">
    <property type="entry name" value="FGGY_C"/>
</dbReference>
<dbReference type="InterPro" id="IPR018484">
    <property type="entry name" value="FGGY_N"/>
</dbReference>
<dbReference type="PANTHER" id="PTHR10196:SF69">
    <property type="entry name" value="GLYCEROL KINASE"/>
    <property type="match status" value="1"/>
</dbReference>
<evidence type="ECO:0000256" key="7">
    <source>
        <dbReference type="RuleBase" id="RU003733"/>
    </source>
</evidence>
<comment type="caution">
    <text evidence="10">The sequence shown here is derived from an EMBL/GenBank/DDBJ whole genome shotgun (WGS) entry which is preliminary data.</text>
</comment>
<dbReference type="GO" id="GO:0016301">
    <property type="term" value="F:kinase activity"/>
    <property type="evidence" value="ECO:0007669"/>
    <property type="project" value="UniProtKB-KW"/>
</dbReference>
<gene>
    <name evidence="10" type="ORF">ACFOW6_04245</name>
</gene>
<evidence type="ECO:0000256" key="3">
    <source>
        <dbReference type="ARBA" id="ARBA00022741"/>
    </source>
</evidence>
<keyword evidence="11" id="KW-1185">Reference proteome</keyword>
<dbReference type="Gene3D" id="3.30.420.40">
    <property type="match status" value="2"/>
</dbReference>
<evidence type="ECO:0000256" key="1">
    <source>
        <dbReference type="ARBA" id="ARBA00009156"/>
    </source>
</evidence>
<dbReference type="PIRSF" id="PIRSF000538">
    <property type="entry name" value="GlpK"/>
    <property type="match status" value="1"/>
</dbReference>
<dbReference type="InterPro" id="IPR000577">
    <property type="entry name" value="Carb_kinase_FGGY"/>
</dbReference>
<dbReference type="RefSeq" id="WP_382421095.1">
    <property type="nucleotide sequence ID" value="NZ_JBHSCW010000002.1"/>
</dbReference>
<proteinExistence type="inferred from homology"/>
<evidence type="ECO:0000256" key="2">
    <source>
        <dbReference type="ARBA" id="ARBA00022679"/>
    </source>
</evidence>
<dbReference type="InterPro" id="IPR043129">
    <property type="entry name" value="ATPase_NBD"/>
</dbReference>
<keyword evidence="4 7" id="KW-0418">Kinase</keyword>
<sequence>MTVVALDQGTTSTRALVLDDAGDSKVVATREHRQFYPAPGWVEHDPEELISALRSCVESAGACSAIGIDNQGESCLAWDAESKQAISPVIVWQDNRTQPQVERLQAEGAAEAVLERAGLPLDSYFSASKLAWILETVPRARELLRLGRLRLGTTDAFFLDRLTGRFVTDISTASRTSLMNLAQGCWDSELCRLFGVPMDCLPEIVPTTGDFGVMETSHGEVPVTASIVDQQAALYGHGCRAPGHAKVTFGTGAFALMVTGTELFRAPEEGLLPTVAWQKAGEAPVYALDGGIYSASAAVNWARGLGLFDELEQLNDFRGPPVMESGLVFVPALAGLACPHWDRGARGLWAGLSLETTGLDMARAVLEGVACRAAEVLEAMQLRRPVSGALSIDGGMAKNPYFRQFLADLLERDIVQAASTELTALGTLQLAAEAIGHPVHEQGGKTTIPPRAPCSYLLEGFRKTVTFSREWGERNSRP</sequence>
<keyword evidence="3" id="KW-0547">Nucleotide-binding</keyword>
<accession>A0ABV8UHR6</accession>
<reference evidence="11" key="1">
    <citation type="journal article" date="2019" name="Int. J. Syst. Evol. Microbiol.">
        <title>The Global Catalogue of Microorganisms (GCM) 10K type strain sequencing project: providing services to taxonomists for standard genome sequencing and annotation.</title>
        <authorList>
            <consortium name="The Broad Institute Genomics Platform"/>
            <consortium name="The Broad Institute Genome Sequencing Center for Infectious Disease"/>
            <person name="Wu L."/>
            <person name="Ma J."/>
        </authorList>
    </citation>
    <scope>NUCLEOTIDE SEQUENCE [LARGE SCALE GENOMIC DNA]</scope>
    <source>
        <strain evidence="11">CECT 8472</strain>
    </source>
</reference>
<dbReference type="PANTHER" id="PTHR10196">
    <property type="entry name" value="SUGAR KINASE"/>
    <property type="match status" value="1"/>
</dbReference>
<feature type="domain" description="Carbohydrate kinase FGGY C-terminal" evidence="9">
    <location>
        <begin position="246"/>
        <end position="433"/>
    </location>
</feature>
<dbReference type="Pfam" id="PF00370">
    <property type="entry name" value="FGGY_N"/>
    <property type="match status" value="1"/>
</dbReference>
<evidence type="ECO:0000259" key="8">
    <source>
        <dbReference type="Pfam" id="PF00370"/>
    </source>
</evidence>
<comment type="similarity">
    <text evidence="1 7">Belongs to the FGGY kinase family.</text>
</comment>
<organism evidence="10 11">
    <name type="scientific">Fodinicurvata halophila</name>
    <dbReference type="NCBI Taxonomy" id="1419723"/>
    <lineage>
        <taxon>Bacteria</taxon>
        <taxon>Pseudomonadati</taxon>
        <taxon>Pseudomonadota</taxon>
        <taxon>Alphaproteobacteria</taxon>
        <taxon>Rhodospirillales</taxon>
        <taxon>Rhodovibrionaceae</taxon>
        <taxon>Fodinicurvata</taxon>
    </lineage>
</organism>
<feature type="domain" description="Carbohydrate kinase FGGY N-terminal" evidence="8">
    <location>
        <begin position="3"/>
        <end position="236"/>
    </location>
</feature>
<evidence type="ECO:0000256" key="4">
    <source>
        <dbReference type="ARBA" id="ARBA00022777"/>
    </source>
</evidence>
<dbReference type="PROSITE" id="PS00445">
    <property type="entry name" value="FGGY_KINASES_2"/>
    <property type="match status" value="1"/>
</dbReference>
<dbReference type="Proteomes" id="UP001595799">
    <property type="component" value="Unassembled WGS sequence"/>
</dbReference>
<evidence type="ECO:0000313" key="10">
    <source>
        <dbReference type="EMBL" id="MFC4350750.1"/>
    </source>
</evidence>
<dbReference type="EMBL" id="JBHSCW010000002">
    <property type="protein sequence ID" value="MFC4350750.1"/>
    <property type="molecule type" value="Genomic_DNA"/>
</dbReference>
<name>A0ABV8UHR6_9PROT</name>
<dbReference type="SUPFAM" id="SSF53067">
    <property type="entry name" value="Actin-like ATPase domain"/>
    <property type="match status" value="2"/>
</dbReference>
<evidence type="ECO:0000259" key="9">
    <source>
        <dbReference type="Pfam" id="PF02782"/>
    </source>
</evidence>
<dbReference type="Pfam" id="PF02782">
    <property type="entry name" value="FGGY_C"/>
    <property type="match status" value="1"/>
</dbReference>
<evidence type="ECO:0000313" key="11">
    <source>
        <dbReference type="Proteomes" id="UP001595799"/>
    </source>
</evidence>
<keyword evidence="2 7" id="KW-0808">Transferase</keyword>
<evidence type="ECO:0000256" key="6">
    <source>
        <dbReference type="ARBA" id="ARBA00043149"/>
    </source>
</evidence>
<evidence type="ECO:0000256" key="5">
    <source>
        <dbReference type="ARBA" id="ARBA00022840"/>
    </source>
</evidence>
<keyword evidence="5" id="KW-0067">ATP-binding</keyword>
<protein>
    <recommendedName>
        <fullName evidence="6">ATP:glycerol 3-phosphotransferase</fullName>
    </recommendedName>
</protein>